<keyword evidence="1 5" id="KW-0597">Phosphoprotein</keyword>
<dbReference type="SUPFAM" id="SSF52172">
    <property type="entry name" value="CheY-like"/>
    <property type="match status" value="1"/>
</dbReference>
<dbReference type="InterPro" id="IPR016032">
    <property type="entry name" value="Sig_transdc_resp-reg_C-effctor"/>
</dbReference>
<dbReference type="RefSeq" id="WP_344752488.1">
    <property type="nucleotide sequence ID" value="NZ_BAABBW010000002.1"/>
</dbReference>
<dbReference type="InterPro" id="IPR001789">
    <property type="entry name" value="Sig_transdc_resp-reg_receiver"/>
</dbReference>
<dbReference type="Pfam" id="PF00072">
    <property type="entry name" value="Response_reg"/>
    <property type="match status" value="1"/>
</dbReference>
<evidence type="ECO:0000313" key="9">
    <source>
        <dbReference type="Proteomes" id="UP001501079"/>
    </source>
</evidence>
<dbReference type="InterPro" id="IPR011006">
    <property type="entry name" value="CheY-like_superfamily"/>
</dbReference>
<evidence type="ECO:0000313" key="8">
    <source>
        <dbReference type="EMBL" id="GAA4172286.1"/>
    </source>
</evidence>
<evidence type="ECO:0000259" key="7">
    <source>
        <dbReference type="PROSITE" id="PS50110"/>
    </source>
</evidence>
<evidence type="ECO:0000256" key="5">
    <source>
        <dbReference type="PROSITE-ProRule" id="PRU00169"/>
    </source>
</evidence>
<dbReference type="EMBL" id="BAABBW010000002">
    <property type="protein sequence ID" value="GAA4172286.1"/>
    <property type="molecule type" value="Genomic_DNA"/>
</dbReference>
<dbReference type="PANTHER" id="PTHR43214:SF24">
    <property type="entry name" value="TRANSCRIPTIONAL REGULATORY PROTEIN NARL-RELATED"/>
    <property type="match status" value="1"/>
</dbReference>
<dbReference type="InterPro" id="IPR058245">
    <property type="entry name" value="NreC/VraR/RcsB-like_REC"/>
</dbReference>
<dbReference type="InterPro" id="IPR039420">
    <property type="entry name" value="WalR-like"/>
</dbReference>
<dbReference type="Gene3D" id="3.40.50.2300">
    <property type="match status" value="1"/>
</dbReference>
<name>A0ABP7ZWV6_9MICO</name>
<dbReference type="Proteomes" id="UP001501079">
    <property type="component" value="Unassembled WGS sequence"/>
</dbReference>
<protein>
    <submittedName>
        <fullName evidence="8">Response regulator transcription factor</fullName>
    </submittedName>
</protein>
<dbReference type="PRINTS" id="PR00038">
    <property type="entry name" value="HTHLUXR"/>
</dbReference>
<keyword evidence="9" id="KW-1185">Reference proteome</keyword>
<sequence length="215" mass="23067">MSTKSQPVTVVVVDDHPFFRDGVTRGLNNSGYIRVVGEAGDGREGLELIEREHPDVALVDYQMPELDGMAVVHAVVRDGLPTRVLLLSAVTDSAIVYRALEEGASGYLSKDAPRAEIVDAVLKAAKGIPVVPSEIAAGLVGQIRMRAQSAGPVLSERETQVLRGFARGLSIPQLAEELFLGQSTVKTHTQRLYEKLGVSDRAAAVAEAMRRGLLD</sequence>
<dbReference type="PROSITE" id="PS50110">
    <property type="entry name" value="RESPONSE_REGULATORY"/>
    <property type="match status" value="1"/>
</dbReference>
<dbReference type="PROSITE" id="PS50043">
    <property type="entry name" value="HTH_LUXR_2"/>
    <property type="match status" value="1"/>
</dbReference>
<proteinExistence type="predicted"/>
<feature type="domain" description="Response regulatory" evidence="7">
    <location>
        <begin position="9"/>
        <end position="125"/>
    </location>
</feature>
<evidence type="ECO:0000256" key="2">
    <source>
        <dbReference type="ARBA" id="ARBA00023015"/>
    </source>
</evidence>
<comment type="caution">
    <text evidence="8">The sequence shown here is derived from an EMBL/GenBank/DDBJ whole genome shotgun (WGS) entry which is preliminary data.</text>
</comment>
<dbReference type="Pfam" id="PF00196">
    <property type="entry name" value="GerE"/>
    <property type="match status" value="1"/>
</dbReference>
<dbReference type="CDD" id="cd17535">
    <property type="entry name" value="REC_NarL-like"/>
    <property type="match status" value="1"/>
</dbReference>
<dbReference type="SMART" id="SM00421">
    <property type="entry name" value="HTH_LUXR"/>
    <property type="match status" value="1"/>
</dbReference>
<keyword evidence="4" id="KW-0804">Transcription</keyword>
<feature type="domain" description="HTH luxR-type" evidence="6">
    <location>
        <begin position="147"/>
        <end position="212"/>
    </location>
</feature>
<dbReference type="SMART" id="SM00448">
    <property type="entry name" value="REC"/>
    <property type="match status" value="1"/>
</dbReference>
<keyword evidence="3" id="KW-0238">DNA-binding</keyword>
<evidence type="ECO:0000259" key="6">
    <source>
        <dbReference type="PROSITE" id="PS50043"/>
    </source>
</evidence>
<dbReference type="InterPro" id="IPR000792">
    <property type="entry name" value="Tscrpt_reg_LuxR_C"/>
</dbReference>
<gene>
    <name evidence="8" type="ORF">GCM10022287_12930</name>
</gene>
<evidence type="ECO:0000256" key="4">
    <source>
        <dbReference type="ARBA" id="ARBA00023163"/>
    </source>
</evidence>
<evidence type="ECO:0000256" key="3">
    <source>
        <dbReference type="ARBA" id="ARBA00023125"/>
    </source>
</evidence>
<evidence type="ECO:0000256" key="1">
    <source>
        <dbReference type="ARBA" id="ARBA00022553"/>
    </source>
</evidence>
<dbReference type="CDD" id="cd06170">
    <property type="entry name" value="LuxR_C_like"/>
    <property type="match status" value="1"/>
</dbReference>
<keyword evidence="2" id="KW-0805">Transcription regulation</keyword>
<organism evidence="8 9">
    <name type="scientific">Gryllotalpicola koreensis</name>
    <dbReference type="NCBI Taxonomy" id="993086"/>
    <lineage>
        <taxon>Bacteria</taxon>
        <taxon>Bacillati</taxon>
        <taxon>Actinomycetota</taxon>
        <taxon>Actinomycetes</taxon>
        <taxon>Micrococcales</taxon>
        <taxon>Microbacteriaceae</taxon>
        <taxon>Gryllotalpicola</taxon>
    </lineage>
</organism>
<dbReference type="PANTHER" id="PTHR43214">
    <property type="entry name" value="TWO-COMPONENT RESPONSE REGULATOR"/>
    <property type="match status" value="1"/>
</dbReference>
<dbReference type="SUPFAM" id="SSF46894">
    <property type="entry name" value="C-terminal effector domain of the bipartite response regulators"/>
    <property type="match status" value="1"/>
</dbReference>
<accession>A0ABP7ZWV6</accession>
<feature type="modified residue" description="4-aspartylphosphate" evidence="5">
    <location>
        <position position="60"/>
    </location>
</feature>
<reference evidence="9" key="1">
    <citation type="journal article" date="2019" name="Int. J. Syst. Evol. Microbiol.">
        <title>The Global Catalogue of Microorganisms (GCM) 10K type strain sequencing project: providing services to taxonomists for standard genome sequencing and annotation.</title>
        <authorList>
            <consortium name="The Broad Institute Genomics Platform"/>
            <consortium name="The Broad Institute Genome Sequencing Center for Infectious Disease"/>
            <person name="Wu L."/>
            <person name="Ma J."/>
        </authorList>
    </citation>
    <scope>NUCLEOTIDE SEQUENCE [LARGE SCALE GENOMIC DNA]</scope>
    <source>
        <strain evidence="9">JCM 17591</strain>
    </source>
</reference>